<organism evidence="7 8">
    <name type="scientific">Tritrichomonas musculus</name>
    <dbReference type="NCBI Taxonomy" id="1915356"/>
    <lineage>
        <taxon>Eukaryota</taxon>
        <taxon>Metamonada</taxon>
        <taxon>Parabasalia</taxon>
        <taxon>Tritrichomonadida</taxon>
        <taxon>Tritrichomonadidae</taxon>
        <taxon>Tritrichomonas</taxon>
    </lineage>
</organism>
<dbReference type="Proteomes" id="UP001470230">
    <property type="component" value="Unassembled WGS sequence"/>
</dbReference>
<protein>
    <recommendedName>
        <fullName evidence="9">Myb-like DNA-binding domain containing protein</fullName>
    </recommendedName>
</protein>
<proteinExistence type="predicted"/>
<dbReference type="EMBL" id="JAPFFF010000001">
    <property type="protein sequence ID" value="KAK8898258.1"/>
    <property type="molecule type" value="Genomic_DNA"/>
</dbReference>
<feature type="domain" description="HTH myb-type" evidence="6">
    <location>
        <begin position="15"/>
        <end position="71"/>
    </location>
</feature>
<feature type="domain" description="HTH myb-type" evidence="6">
    <location>
        <begin position="75"/>
        <end position="122"/>
    </location>
</feature>
<dbReference type="PROSITE" id="PS50090">
    <property type="entry name" value="MYB_LIKE"/>
    <property type="match status" value="2"/>
</dbReference>
<evidence type="ECO:0000259" key="6">
    <source>
        <dbReference type="PROSITE" id="PS51294"/>
    </source>
</evidence>
<dbReference type="PANTHER" id="PTHR46621">
    <property type="entry name" value="SNRNA-ACTIVATING PROTEIN COMPLEX SUBUNIT 4"/>
    <property type="match status" value="1"/>
</dbReference>
<dbReference type="PROSITE" id="PS51294">
    <property type="entry name" value="HTH_MYB"/>
    <property type="match status" value="2"/>
</dbReference>
<evidence type="ECO:0000256" key="1">
    <source>
        <dbReference type="ARBA" id="ARBA00023015"/>
    </source>
</evidence>
<dbReference type="Pfam" id="PF00249">
    <property type="entry name" value="Myb_DNA-binding"/>
    <property type="match status" value="2"/>
</dbReference>
<evidence type="ECO:0000313" key="8">
    <source>
        <dbReference type="Proteomes" id="UP001470230"/>
    </source>
</evidence>
<dbReference type="PANTHER" id="PTHR46621:SF1">
    <property type="entry name" value="SNRNA-ACTIVATING PROTEIN COMPLEX SUBUNIT 4"/>
    <property type="match status" value="1"/>
</dbReference>
<dbReference type="CDD" id="cd00167">
    <property type="entry name" value="SANT"/>
    <property type="match status" value="2"/>
</dbReference>
<sequence length="272" mass="32039">MQNNSLEENSSLNKAPIKKRRLIFTKEEDSRLTKAVEEYGEDNWELVALYVGNRTKRQCSERWRKFLSPTVNLSKWTEEEDKLLIEKFKEIGPKWSQISHFFNNRTDVNIKARFVVLQRKAKKHQEFIEKVKLFSNATKKFKTLIKPQNNITTNPADTNNNDINTIVNTDDSENNLPNKVIDIIYDDQKFTYNRDIYHKKELKEIKIPDSNCIFIDEEEEKQNLNENSFFDGQRSAKSIFDDNFDFKKFIKGDSSNGCSHGKSFKDDIFTLL</sequence>
<dbReference type="InterPro" id="IPR017930">
    <property type="entry name" value="Myb_dom"/>
</dbReference>
<evidence type="ECO:0008006" key="9">
    <source>
        <dbReference type="Google" id="ProtNLM"/>
    </source>
</evidence>
<evidence type="ECO:0000256" key="2">
    <source>
        <dbReference type="ARBA" id="ARBA00023125"/>
    </source>
</evidence>
<keyword evidence="1" id="KW-0805">Transcription regulation</keyword>
<keyword evidence="2" id="KW-0238">DNA-binding</keyword>
<accession>A0ABR2L4I8</accession>
<dbReference type="InterPro" id="IPR051575">
    <property type="entry name" value="Myb-like_DNA-bd"/>
</dbReference>
<dbReference type="InterPro" id="IPR009057">
    <property type="entry name" value="Homeodomain-like_sf"/>
</dbReference>
<evidence type="ECO:0000313" key="7">
    <source>
        <dbReference type="EMBL" id="KAK8898258.1"/>
    </source>
</evidence>
<evidence type="ECO:0000256" key="4">
    <source>
        <dbReference type="ARBA" id="ARBA00023242"/>
    </source>
</evidence>
<keyword evidence="4" id="KW-0539">Nucleus</keyword>
<gene>
    <name evidence="7" type="ORF">M9Y10_000536</name>
</gene>
<dbReference type="InterPro" id="IPR001005">
    <property type="entry name" value="SANT/Myb"/>
</dbReference>
<dbReference type="Gene3D" id="1.10.10.60">
    <property type="entry name" value="Homeodomain-like"/>
    <property type="match status" value="2"/>
</dbReference>
<feature type="domain" description="Myb-like" evidence="5">
    <location>
        <begin position="16"/>
        <end position="67"/>
    </location>
</feature>
<reference evidence="7 8" key="1">
    <citation type="submission" date="2024-04" db="EMBL/GenBank/DDBJ databases">
        <title>Tritrichomonas musculus Genome.</title>
        <authorList>
            <person name="Alves-Ferreira E."/>
            <person name="Grigg M."/>
            <person name="Lorenzi H."/>
            <person name="Galac M."/>
        </authorList>
    </citation>
    <scope>NUCLEOTIDE SEQUENCE [LARGE SCALE GENOMIC DNA]</scope>
    <source>
        <strain evidence="7 8">EAF2021</strain>
    </source>
</reference>
<keyword evidence="3" id="KW-0804">Transcription</keyword>
<keyword evidence="8" id="KW-1185">Reference proteome</keyword>
<evidence type="ECO:0000259" key="5">
    <source>
        <dbReference type="PROSITE" id="PS50090"/>
    </source>
</evidence>
<evidence type="ECO:0000256" key="3">
    <source>
        <dbReference type="ARBA" id="ARBA00023163"/>
    </source>
</evidence>
<dbReference type="SMART" id="SM00717">
    <property type="entry name" value="SANT"/>
    <property type="match status" value="2"/>
</dbReference>
<name>A0ABR2L4I8_9EUKA</name>
<dbReference type="SUPFAM" id="SSF46689">
    <property type="entry name" value="Homeodomain-like"/>
    <property type="match status" value="1"/>
</dbReference>
<comment type="caution">
    <text evidence="7">The sequence shown here is derived from an EMBL/GenBank/DDBJ whole genome shotgun (WGS) entry which is preliminary data.</text>
</comment>
<feature type="domain" description="Myb-like" evidence="5">
    <location>
        <begin position="68"/>
        <end position="114"/>
    </location>
</feature>